<protein>
    <submittedName>
        <fullName evidence="2">Uncharacterized protein</fullName>
    </submittedName>
</protein>
<keyword evidence="3" id="KW-1185">Reference proteome</keyword>
<gene>
    <name evidence="2" type="ORF">LLUT_LOCUS13770</name>
</gene>
<dbReference type="Proteomes" id="UP001497480">
    <property type="component" value="Unassembled WGS sequence"/>
</dbReference>
<evidence type="ECO:0000313" key="2">
    <source>
        <dbReference type="EMBL" id="CAL0312710.1"/>
    </source>
</evidence>
<dbReference type="AlphaFoldDB" id="A0AAV1WTM3"/>
<sequence length="76" mass="8882">MREEQSWMHKQLLMQALVDILQVTVAMTPHIYGTTIDAQLCYAAGIKDMLERHFKGEDFPEQHYIVKEGQLASQYR</sequence>
<name>A0AAV1WTM3_LUPLU</name>
<keyword evidence="1" id="KW-0732">Signal</keyword>
<feature type="chain" id="PRO_5043472027" evidence="1">
    <location>
        <begin position="27"/>
        <end position="76"/>
    </location>
</feature>
<evidence type="ECO:0000256" key="1">
    <source>
        <dbReference type="SAM" id="SignalP"/>
    </source>
</evidence>
<dbReference type="Gene3D" id="3.40.50.720">
    <property type="entry name" value="NAD(P)-binding Rossmann-like Domain"/>
    <property type="match status" value="2"/>
</dbReference>
<evidence type="ECO:0000313" key="3">
    <source>
        <dbReference type="Proteomes" id="UP001497480"/>
    </source>
</evidence>
<dbReference type="EMBL" id="CAXHTB010000009">
    <property type="protein sequence ID" value="CAL0312710.1"/>
    <property type="molecule type" value="Genomic_DNA"/>
</dbReference>
<reference evidence="2 3" key="1">
    <citation type="submission" date="2024-03" db="EMBL/GenBank/DDBJ databases">
        <authorList>
            <person name="Martinez-Hernandez J."/>
        </authorList>
    </citation>
    <scope>NUCLEOTIDE SEQUENCE [LARGE SCALE GENOMIC DNA]</scope>
</reference>
<organism evidence="2 3">
    <name type="scientific">Lupinus luteus</name>
    <name type="common">European yellow lupine</name>
    <dbReference type="NCBI Taxonomy" id="3873"/>
    <lineage>
        <taxon>Eukaryota</taxon>
        <taxon>Viridiplantae</taxon>
        <taxon>Streptophyta</taxon>
        <taxon>Embryophyta</taxon>
        <taxon>Tracheophyta</taxon>
        <taxon>Spermatophyta</taxon>
        <taxon>Magnoliopsida</taxon>
        <taxon>eudicotyledons</taxon>
        <taxon>Gunneridae</taxon>
        <taxon>Pentapetalae</taxon>
        <taxon>rosids</taxon>
        <taxon>fabids</taxon>
        <taxon>Fabales</taxon>
        <taxon>Fabaceae</taxon>
        <taxon>Papilionoideae</taxon>
        <taxon>50 kb inversion clade</taxon>
        <taxon>genistoids sensu lato</taxon>
        <taxon>core genistoids</taxon>
        <taxon>Genisteae</taxon>
        <taxon>Lupinus</taxon>
    </lineage>
</organism>
<feature type="signal peptide" evidence="1">
    <location>
        <begin position="1"/>
        <end position="26"/>
    </location>
</feature>
<accession>A0AAV1WTM3</accession>
<proteinExistence type="predicted"/>
<comment type="caution">
    <text evidence="2">The sequence shown here is derived from an EMBL/GenBank/DDBJ whole genome shotgun (WGS) entry which is preliminary data.</text>
</comment>